<keyword evidence="4" id="KW-0677">Repeat</keyword>
<evidence type="ECO:0000256" key="5">
    <source>
        <dbReference type="SAM" id="MobiDB-lite"/>
    </source>
</evidence>
<comment type="caution">
    <text evidence="6">The sequence shown here is derived from an EMBL/GenBank/DDBJ whole genome shotgun (WGS) entry which is preliminary data.</text>
</comment>
<dbReference type="Gene3D" id="2.130.10.10">
    <property type="entry name" value="YVTN repeat-like/Quinoprotein amine dehydrogenase"/>
    <property type="match status" value="2"/>
</dbReference>
<dbReference type="InterPro" id="IPR001680">
    <property type="entry name" value="WD40_rpt"/>
</dbReference>
<dbReference type="GO" id="GO:0060294">
    <property type="term" value="P:cilium movement involved in cell motility"/>
    <property type="evidence" value="ECO:0007669"/>
    <property type="project" value="TreeGrafter"/>
</dbReference>
<dbReference type="SMART" id="SM00320">
    <property type="entry name" value="WD40"/>
    <property type="match status" value="4"/>
</dbReference>
<evidence type="ECO:0000256" key="2">
    <source>
        <dbReference type="ARBA" id="ARBA00022490"/>
    </source>
</evidence>
<dbReference type="InterPro" id="IPR050687">
    <property type="entry name" value="Dynein_IC"/>
</dbReference>
<dbReference type="GO" id="GO:0045504">
    <property type="term" value="F:dynein heavy chain binding"/>
    <property type="evidence" value="ECO:0007669"/>
    <property type="project" value="TreeGrafter"/>
</dbReference>
<accession>A0A7K6GAK4</accession>
<feature type="non-terminal residue" evidence="6">
    <location>
        <position position="806"/>
    </location>
</feature>
<name>A0A7K6GAK4_9PASS</name>
<gene>
    <name evidence="6" type="primary">Wdr63</name>
    <name evidence="6" type="ORF">MALELE_R05914</name>
</gene>
<evidence type="ECO:0000313" key="7">
    <source>
        <dbReference type="Proteomes" id="UP000564407"/>
    </source>
</evidence>
<feature type="region of interest" description="Disordered" evidence="5">
    <location>
        <begin position="95"/>
        <end position="116"/>
    </location>
</feature>
<keyword evidence="7" id="KW-1185">Reference proteome</keyword>
<dbReference type="SUPFAM" id="SSF50978">
    <property type="entry name" value="WD40 repeat-like"/>
    <property type="match status" value="1"/>
</dbReference>
<evidence type="ECO:0000256" key="1">
    <source>
        <dbReference type="ARBA" id="ARBA00004496"/>
    </source>
</evidence>
<comment type="subcellular location">
    <subcellularLocation>
        <location evidence="1">Cytoplasm</location>
    </subcellularLocation>
</comment>
<keyword evidence="3" id="KW-0853">WD repeat</keyword>
<dbReference type="EMBL" id="VZRP01002995">
    <property type="protein sequence ID" value="NWV60343.1"/>
    <property type="molecule type" value="Genomic_DNA"/>
</dbReference>
<evidence type="ECO:0000313" key="6">
    <source>
        <dbReference type="EMBL" id="NWV60343.1"/>
    </source>
</evidence>
<dbReference type="GO" id="GO:0036156">
    <property type="term" value="C:inner dynein arm"/>
    <property type="evidence" value="ECO:0007669"/>
    <property type="project" value="TreeGrafter"/>
</dbReference>
<keyword evidence="2" id="KW-0963">Cytoplasm</keyword>
<feature type="region of interest" description="Disordered" evidence="5">
    <location>
        <begin position="505"/>
        <end position="529"/>
    </location>
</feature>
<dbReference type="GO" id="GO:0045503">
    <property type="term" value="F:dynein light chain binding"/>
    <property type="evidence" value="ECO:0007669"/>
    <property type="project" value="TreeGrafter"/>
</dbReference>
<organism evidence="6 7">
    <name type="scientific">Malurus elegans</name>
    <name type="common">Red-winged fairywren</name>
    <dbReference type="NCBI Taxonomy" id="720584"/>
    <lineage>
        <taxon>Eukaryota</taxon>
        <taxon>Metazoa</taxon>
        <taxon>Chordata</taxon>
        <taxon>Craniata</taxon>
        <taxon>Vertebrata</taxon>
        <taxon>Euteleostomi</taxon>
        <taxon>Archelosauria</taxon>
        <taxon>Archosauria</taxon>
        <taxon>Dinosauria</taxon>
        <taxon>Saurischia</taxon>
        <taxon>Theropoda</taxon>
        <taxon>Coelurosauria</taxon>
        <taxon>Aves</taxon>
        <taxon>Neognathae</taxon>
        <taxon>Neoaves</taxon>
        <taxon>Telluraves</taxon>
        <taxon>Australaves</taxon>
        <taxon>Passeriformes</taxon>
        <taxon>Meliphagoidea</taxon>
        <taxon>Maluridae</taxon>
        <taxon>Malurus</taxon>
    </lineage>
</organism>
<evidence type="ECO:0000256" key="4">
    <source>
        <dbReference type="ARBA" id="ARBA00022737"/>
    </source>
</evidence>
<dbReference type="AlphaFoldDB" id="A0A7K6GAK4"/>
<evidence type="ECO:0000256" key="3">
    <source>
        <dbReference type="ARBA" id="ARBA00022574"/>
    </source>
</evidence>
<dbReference type="Proteomes" id="UP000564407">
    <property type="component" value="Unassembled WGS sequence"/>
</dbReference>
<dbReference type="PANTHER" id="PTHR12442">
    <property type="entry name" value="DYNEIN INTERMEDIATE CHAIN"/>
    <property type="match status" value="1"/>
</dbReference>
<reference evidence="6 7" key="1">
    <citation type="submission" date="2019-09" db="EMBL/GenBank/DDBJ databases">
        <title>Bird 10,000 Genomes (B10K) Project - Family phase.</title>
        <authorList>
            <person name="Zhang G."/>
        </authorList>
    </citation>
    <scope>NUCLEOTIDE SEQUENCE [LARGE SCALE GENOMIC DNA]</scope>
    <source>
        <strain evidence="6">B10K-DU-029-44</strain>
        <tissue evidence="6">Heart</tissue>
    </source>
</reference>
<protein>
    <submittedName>
        <fullName evidence="6">WDR63 protein</fullName>
    </submittedName>
</protein>
<dbReference type="PANTHER" id="PTHR12442:SF5">
    <property type="entry name" value="DYNEIN AXONEMAL INTERMEDIATE CHAIN 3"/>
    <property type="match status" value="1"/>
</dbReference>
<feature type="non-terminal residue" evidence="6">
    <location>
        <position position="1"/>
    </location>
</feature>
<sequence length="806" mass="91656">IGHPEIFPLVLTAKTQKIFKCRADVDVTEENCFKCIKKEDILQDLKKRAKKSDFHPFKKVILEYPGEELLIVFDPSFQYGQNFYIVASEEAKEDLLKPPEPEEVEEENEEEVQEVHKPWVSLGSEKEVEEESLKERDTKIKYKISRVRRKFGAPITFTDKNASDDKDSYAECASYEDKTFTIKMLERDVGLQIVPKARETSTQTKLICPKNASTQYYPRQLSNEEKAESLSSKALKDFLTTVHIRMEIALQQNEIMDVFFDDWKALAEDESSAGGEPDVYLKAYQSFTDVQYLKNRTISCICCHPTISGIIALSAREQPCDEEQVNLSNKSSLPQSVILLWSFFDPICPQLILKAPEDIYCFQFNPSDPNAIAGGCVNGQVVLWNISKYEEQLQNTNPAAAEIPDTEGEPTVVAAWVTEVILGMMQVEPSSTEPSLVSHCAASSTVYSHKNPVTDIHWLPRNPEDNRKGGTFENRDENYLQFVTCSPDCSVLFWDIPAIEFSDKTSSEKAKEKKRPPMPRGGPDTDDNLDLSWKPLIKINLREKDTNTEYGPTKICLQELQYSYKTSGRPKSMSAVRAPPKERPYTEMSTFSSKNLEVLDSFSIDFFAGNEDGEIVYSDWKMTTAGREKHSEKYTLHTEPINTLQKSPFFDDIFLSIGGQKFAIWKEGVTNGPILQSRCSAGRYTAGQWSLTRPGVFFIGRDNGNIDIWDLLQKTHEPSHFQNISKSLITFISTCSASGMLMQHFLAVSDDLGVLQILEICQTLCHPSSNEQASVLDYFEREVTYLKHCQQEFKEYQKFQAKTELK</sequence>
<proteinExistence type="predicted"/>
<dbReference type="InterPro" id="IPR036322">
    <property type="entry name" value="WD40_repeat_dom_sf"/>
</dbReference>
<dbReference type="InterPro" id="IPR015943">
    <property type="entry name" value="WD40/YVTN_repeat-like_dom_sf"/>
</dbReference>
<dbReference type="GO" id="GO:0036159">
    <property type="term" value="P:inner dynein arm assembly"/>
    <property type="evidence" value="ECO:0007669"/>
    <property type="project" value="TreeGrafter"/>
</dbReference>
<feature type="compositionally biased region" description="Acidic residues" evidence="5">
    <location>
        <begin position="101"/>
        <end position="112"/>
    </location>
</feature>